<evidence type="ECO:0000313" key="2">
    <source>
        <dbReference type="EMBL" id="QCD35480.1"/>
    </source>
</evidence>
<dbReference type="CDD" id="cd02042">
    <property type="entry name" value="ParAB_family"/>
    <property type="match status" value="1"/>
</dbReference>
<dbReference type="InterPro" id="IPR050678">
    <property type="entry name" value="DNA_Partitioning_ATPase"/>
</dbReference>
<organism evidence="2 3">
    <name type="scientific">Muribaculum gordoncarteri</name>
    <dbReference type="NCBI Taxonomy" id="2530390"/>
    <lineage>
        <taxon>Bacteria</taxon>
        <taxon>Pseudomonadati</taxon>
        <taxon>Bacteroidota</taxon>
        <taxon>Bacteroidia</taxon>
        <taxon>Bacteroidales</taxon>
        <taxon>Muribaculaceae</taxon>
        <taxon>Muribaculum</taxon>
    </lineage>
</organism>
<dbReference type="Gene3D" id="3.40.50.300">
    <property type="entry name" value="P-loop containing nucleotide triphosphate hydrolases"/>
    <property type="match status" value="1"/>
</dbReference>
<dbReference type="RefSeq" id="WP_016277694.1">
    <property type="nucleotide sequence ID" value="NZ_CP039393.1"/>
</dbReference>
<evidence type="ECO:0000259" key="1">
    <source>
        <dbReference type="Pfam" id="PF01656"/>
    </source>
</evidence>
<dbReference type="Proteomes" id="UP000297031">
    <property type="component" value="Chromosome"/>
</dbReference>
<proteinExistence type="predicted"/>
<reference evidence="2 3" key="1">
    <citation type="submission" date="2019-02" db="EMBL/GenBank/DDBJ databases">
        <title>Isolation and identification of novel species under the genus Muribaculum.</title>
        <authorList>
            <person name="Miyake S."/>
            <person name="Ding Y."/>
            <person name="Low A."/>
            <person name="Soh M."/>
            <person name="Seedorf H."/>
        </authorList>
    </citation>
    <scope>NUCLEOTIDE SEQUENCE [LARGE SCALE GENOMIC DNA]</scope>
    <source>
        <strain evidence="2 3">TLL-A4</strain>
    </source>
</reference>
<dbReference type="EMBL" id="CP039393">
    <property type="protein sequence ID" value="QCD35480.1"/>
    <property type="molecule type" value="Genomic_DNA"/>
</dbReference>
<dbReference type="GeneID" id="82152500"/>
<dbReference type="InterPro" id="IPR002586">
    <property type="entry name" value="CobQ/CobB/MinD/ParA_Nub-bd_dom"/>
</dbReference>
<sequence>MESTCIITFANQKGGVGKTTLCALFASYLVSRGHSVTVFDTDPQQSIVKKRTADTATYAGVPLPYNIYPFSMSNEPALIALIENLHNSAAVDFALFDSAGSLNDQALLALFANTDYLLTPFHYDNLTVPSTAIFVAMIVELRRSIGNAMKTVHYVIPNLEEQGVGTKEEKELWKLVNKKLSEHVRIAPTVYKRQTLRRFSTISGMDDQMLVVSPAFDHIYNDIFGIPNTEEE</sequence>
<dbReference type="Pfam" id="PF01656">
    <property type="entry name" value="CbiA"/>
    <property type="match status" value="1"/>
</dbReference>
<evidence type="ECO:0000313" key="3">
    <source>
        <dbReference type="Proteomes" id="UP000297031"/>
    </source>
</evidence>
<dbReference type="SUPFAM" id="SSF52540">
    <property type="entry name" value="P-loop containing nucleoside triphosphate hydrolases"/>
    <property type="match status" value="1"/>
</dbReference>
<dbReference type="OrthoDB" id="978593at2"/>
<keyword evidence="3" id="KW-1185">Reference proteome</keyword>
<dbReference type="KEGG" id="mgod:E7746_06020"/>
<protein>
    <submittedName>
        <fullName evidence="2">ParA family protein</fullName>
    </submittedName>
</protein>
<name>A0A4P7VHC5_9BACT</name>
<feature type="domain" description="CobQ/CobB/MinD/ParA nucleotide binding" evidence="1">
    <location>
        <begin position="7"/>
        <end position="164"/>
    </location>
</feature>
<dbReference type="InterPro" id="IPR027417">
    <property type="entry name" value="P-loop_NTPase"/>
</dbReference>
<gene>
    <name evidence="2" type="ORF">E7746_06020</name>
</gene>
<dbReference type="PANTHER" id="PTHR13696:SF52">
    <property type="entry name" value="PARA FAMILY PROTEIN CT_582"/>
    <property type="match status" value="1"/>
</dbReference>
<dbReference type="PANTHER" id="PTHR13696">
    <property type="entry name" value="P-LOOP CONTAINING NUCLEOSIDE TRIPHOSPHATE HYDROLASE"/>
    <property type="match status" value="1"/>
</dbReference>
<accession>A0A4P7VHC5</accession>
<dbReference type="AlphaFoldDB" id="A0A4P7VHC5"/>